<comment type="caution">
    <text evidence="9">The sequence shown here is derived from an EMBL/GenBank/DDBJ whole genome shotgun (WGS) entry which is preliminary data.</text>
</comment>
<dbReference type="HAMAP" id="MF_00201">
    <property type="entry name" value="RecO"/>
    <property type="match status" value="1"/>
</dbReference>
<dbReference type="Pfam" id="PF11967">
    <property type="entry name" value="RecO_N"/>
    <property type="match status" value="1"/>
</dbReference>
<dbReference type="EMBL" id="JBDKWZ010000010">
    <property type="protein sequence ID" value="MEN7549672.1"/>
    <property type="molecule type" value="Genomic_DNA"/>
</dbReference>
<feature type="domain" description="DNA replication/recombination mediator RecO N-terminal" evidence="8">
    <location>
        <begin position="1"/>
        <end position="82"/>
    </location>
</feature>
<dbReference type="AlphaFoldDB" id="A0AAW9RXN9"/>
<dbReference type="InterPro" id="IPR003717">
    <property type="entry name" value="RecO"/>
</dbReference>
<dbReference type="PANTHER" id="PTHR33991:SF1">
    <property type="entry name" value="DNA REPAIR PROTEIN RECO"/>
    <property type="match status" value="1"/>
</dbReference>
<dbReference type="RefSeq" id="WP_346822451.1">
    <property type="nucleotide sequence ID" value="NZ_JBDKWZ010000010.1"/>
</dbReference>
<dbReference type="Gene3D" id="1.20.1440.120">
    <property type="entry name" value="Recombination protein O, C-terminal domain"/>
    <property type="match status" value="1"/>
</dbReference>
<gene>
    <name evidence="7 9" type="primary">recO</name>
    <name evidence="9" type="ORF">AAG747_17245</name>
</gene>
<dbReference type="Proteomes" id="UP001403385">
    <property type="component" value="Unassembled WGS sequence"/>
</dbReference>
<dbReference type="Gene3D" id="2.40.50.140">
    <property type="entry name" value="Nucleic acid-binding proteins"/>
    <property type="match status" value="1"/>
</dbReference>
<dbReference type="GO" id="GO:0006302">
    <property type="term" value="P:double-strand break repair"/>
    <property type="evidence" value="ECO:0007669"/>
    <property type="project" value="TreeGrafter"/>
</dbReference>
<proteinExistence type="inferred from homology"/>
<dbReference type="SUPFAM" id="SSF50249">
    <property type="entry name" value="Nucleic acid-binding proteins"/>
    <property type="match status" value="1"/>
</dbReference>
<dbReference type="InterPro" id="IPR042242">
    <property type="entry name" value="RecO_C"/>
</dbReference>
<evidence type="ECO:0000256" key="4">
    <source>
        <dbReference type="ARBA" id="ARBA00023172"/>
    </source>
</evidence>
<dbReference type="InterPro" id="IPR037278">
    <property type="entry name" value="ARFGAP/RecO"/>
</dbReference>
<dbReference type="InterPro" id="IPR022572">
    <property type="entry name" value="DNA_rep/recomb_RecO_N"/>
</dbReference>
<name>A0AAW9RXN9_9BACT</name>
<protein>
    <recommendedName>
        <fullName evidence="2 7">DNA repair protein RecO</fullName>
    </recommendedName>
    <alternativeName>
        <fullName evidence="6 7">Recombination protein O</fullName>
    </alternativeName>
</protein>
<dbReference type="NCBIfam" id="TIGR00613">
    <property type="entry name" value="reco"/>
    <property type="match status" value="1"/>
</dbReference>
<keyword evidence="4 7" id="KW-0233">DNA recombination</keyword>
<dbReference type="GO" id="GO:0043590">
    <property type="term" value="C:bacterial nucleoid"/>
    <property type="evidence" value="ECO:0007669"/>
    <property type="project" value="TreeGrafter"/>
</dbReference>
<dbReference type="Pfam" id="PF02565">
    <property type="entry name" value="RecO_C"/>
    <property type="match status" value="1"/>
</dbReference>
<evidence type="ECO:0000313" key="10">
    <source>
        <dbReference type="Proteomes" id="UP001403385"/>
    </source>
</evidence>
<keyword evidence="3 7" id="KW-0227">DNA damage</keyword>
<evidence type="ECO:0000256" key="1">
    <source>
        <dbReference type="ARBA" id="ARBA00007452"/>
    </source>
</evidence>
<sequence>MIYKTRSIVFTFIRYRESSIIVKIYTERFGLKSFIVNGVRSKKAKTNHIAMYQPLSLLDTVIYHKESSNIHRISEAKLLHPFQTISLHPFKTTIAIFITEILSKAIKEEEENPQLFHFLWQSFITLDQLTEHFENFHIQFMCQLPDYLGFGFNTHQELANQLLHFYPEDPVNTEKLKQVIDSTYQEYIPLNRHQRHSLLNTLIKFYQLHLENFGQVKSLEVLSSLY</sequence>
<keyword evidence="10" id="KW-1185">Reference proteome</keyword>
<comment type="similarity">
    <text evidence="1 7">Belongs to the RecO family.</text>
</comment>
<reference evidence="9 10" key="1">
    <citation type="submission" date="2024-04" db="EMBL/GenBank/DDBJ databases">
        <title>Novel genus in family Flammeovirgaceae.</title>
        <authorList>
            <person name="Nguyen T.H."/>
            <person name="Vuong T.Q."/>
            <person name="Le H."/>
            <person name="Kim S.-G."/>
        </authorList>
    </citation>
    <scope>NUCLEOTIDE SEQUENCE [LARGE SCALE GENOMIC DNA]</scope>
    <source>
        <strain evidence="9 10">JCM 23209</strain>
    </source>
</reference>
<evidence type="ECO:0000256" key="5">
    <source>
        <dbReference type="ARBA" id="ARBA00023204"/>
    </source>
</evidence>
<organism evidence="9 10">
    <name type="scientific">Rapidithrix thailandica</name>
    <dbReference type="NCBI Taxonomy" id="413964"/>
    <lineage>
        <taxon>Bacteria</taxon>
        <taxon>Pseudomonadati</taxon>
        <taxon>Bacteroidota</taxon>
        <taxon>Cytophagia</taxon>
        <taxon>Cytophagales</taxon>
        <taxon>Flammeovirgaceae</taxon>
        <taxon>Rapidithrix</taxon>
    </lineage>
</organism>
<accession>A0AAW9RXN9</accession>
<evidence type="ECO:0000256" key="6">
    <source>
        <dbReference type="ARBA" id="ARBA00033409"/>
    </source>
</evidence>
<comment type="function">
    <text evidence="7">Involved in DNA repair and RecF pathway recombination.</text>
</comment>
<evidence type="ECO:0000256" key="7">
    <source>
        <dbReference type="HAMAP-Rule" id="MF_00201"/>
    </source>
</evidence>
<evidence type="ECO:0000256" key="2">
    <source>
        <dbReference type="ARBA" id="ARBA00021310"/>
    </source>
</evidence>
<dbReference type="InterPro" id="IPR012340">
    <property type="entry name" value="NA-bd_OB-fold"/>
</dbReference>
<dbReference type="SUPFAM" id="SSF57863">
    <property type="entry name" value="ArfGap/RecO-like zinc finger"/>
    <property type="match status" value="1"/>
</dbReference>
<dbReference type="PANTHER" id="PTHR33991">
    <property type="entry name" value="DNA REPAIR PROTEIN RECO"/>
    <property type="match status" value="1"/>
</dbReference>
<evidence type="ECO:0000256" key="3">
    <source>
        <dbReference type="ARBA" id="ARBA00022763"/>
    </source>
</evidence>
<dbReference type="GO" id="GO:0006310">
    <property type="term" value="P:DNA recombination"/>
    <property type="evidence" value="ECO:0007669"/>
    <property type="project" value="UniProtKB-UniRule"/>
</dbReference>
<keyword evidence="5 7" id="KW-0234">DNA repair</keyword>
<evidence type="ECO:0000313" key="9">
    <source>
        <dbReference type="EMBL" id="MEN7549672.1"/>
    </source>
</evidence>
<evidence type="ECO:0000259" key="8">
    <source>
        <dbReference type="Pfam" id="PF11967"/>
    </source>
</evidence>